<comment type="similarity">
    <text evidence="14">Belongs to the G-protein coupled receptor 3 family. TAS1R subfamily.</text>
</comment>
<dbReference type="PRINTS" id="PR00248">
    <property type="entry name" value="GPCRMGR"/>
</dbReference>
<evidence type="ECO:0000256" key="1">
    <source>
        <dbReference type="ARBA" id="ARBA00004651"/>
    </source>
</evidence>
<comment type="function">
    <text evidence="13">Putative taste receptor. TAS1R2/TAS1R3 recognizes diverse natural and synthetic sweeteners.</text>
</comment>
<dbReference type="PANTHER" id="PTHR24061:SF517">
    <property type="entry name" value="TASTE RECEPTOR TYPE 1 MEMBER 2"/>
    <property type="match status" value="1"/>
</dbReference>
<gene>
    <name evidence="20" type="ORF">D623_10009018</name>
</gene>
<evidence type="ECO:0000256" key="8">
    <source>
        <dbReference type="ARBA" id="ARBA00023040"/>
    </source>
</evidence>
<reference evidence="20 21" key="1">
    <citation type="journal article" date="2013" name="Nat. Commun.">
        <title>Genome analysis reveals insights into physiology and longevity of the Brandt's bat Myotis brandtii.</title>
        <authorList>
            <person name="Seim I."/>
            <person name="Fang X."/>
            <person name="Xiong Z."/>
            <person name="Lobanov A.V."/>
            <person name="Huang Z."/>
            <person name="Ma S."/>
            <person name="Feng Y."/>
            <person name="Turanov A.A."/>
            <person name="Zhu Y."/>
            <person name="Lenz T.L."/>
            <person name="Gerashchenko M.V."/>
            <person name="Fan D."/>
            <person name="Hee Yim S."/>
            <person name="Yao X."/>
            <person name="Jordan D."/>
            <person name="Xiong Y."/>
            <person name="Ma Y."/>
            <person name="Lyapunov A.N."/>
            <person name="Chen G."/>
            <person name="Kulakova O.I."/>
            <person name="Sun Y."/>
            <person name="Lee S.G."/>
            <person name="Bronson R.T."/>
            <person name="Moskalev A.A."/>
            <person name="Sunyaev S.R."/>
            <person name="Zhang G."/>
            <person name="Krogh A."/>
            <person name="Wang J."/>
            <person name="Gladyshev V.N."/>
        </authorList>
    </citation>
    <scope>NUCLEOTIDE SEQUENCE [LARGE SCALE GENOMIC DNA]</scope>
</reference>
<evidence type="ECO:0000256" key="18">
    <source>
        <dbReference type="SAM" id="Phobius"/>
    </source>
</evidence>
<feature type="transmembrane region" description="Helical" evidence="18">
    <location>
        <begin position="155"/>
        <end position="177"/>
    </location>
</feature>
<evidence type="ECO:0000256" key="10">
    <source>
        <dbReference type="ARBA" id="ARBA00023170"/>
    </source>
</evidence>
<protein>
    <recommendedName>
        <fullName evidence="16">Taste receptor type 1 member 2</fullName>
    </recommendedName>
    <alternativeName>
        <fullName evidence="17">Sweet taste receptor T1R2</fullName>
    </alternativeName>
</protein>
<evidence type="ECO:0000256" key="17">
    <source>
        <dbReference type="ARBA" id="ARBA00042616"/>
    </source>
</evidence>
<evidence type="ECO:0000256" key="12">
    <source>
        <dbReference type="ARBA" id="ARBA00023224"/>
    </source>
</evidence>
<feature type="transmembrane region" description="Helical" evidence="18">
    <location>
        <begin position="234"/>
        <end position="254"/>
    </location>
</feature>
<name>S7NL32_MYOBR</name>
<keyword evidence="7 18" id="KW-1133">Transmembrane helix</keyword>
<keyword evidence="21" id="KW-1185">Reference proteome</keyword>
<evidence type="ECO:0000256" key="3">
    <source>
        <dbReference type="ARBA" id="ARBA00022480"/>
    </source>
</evidence>
<feature type="transmembrane region" description="Helical" evidence="18">
    <location>
        <begin position="283"/>
        <end position="304"/>
    </location>
</feature>
<dbReference type="SUPFAM" id="SSF57586">
    <property type="entry name" value="TNF receptor-like"/>
    <property type="match status" value="1"/>
</dbReference>
<evidence type="ECO:0000256" key="6">
    <source>
        <dbReference type="ARBA" id="ARBA00022729"/>
    </source>
</evidence>
<evidence type="ECO:0000313" key="20">
    <source>
        <dbReference type="EMBL" id="EPQ18166.1"/>
    </source>
</evidence>
<evidence type="ECO:0000313" key="21">
    <source>
        <dbReference type="Proteomes" id="UP000052978"/>
    </source>
</evidence>
<comment type="subcellular location">
    <subcellularLocation>
        <location evidence="1">Cell membrane</location>
        <topology evidence="1">Multi-pass membrane protein</topology>
    </subcellularLocation>
</comment>
<accession>S7NL32</accession>
<keyword evidence="5 18" id="KW-0812">Transmembrane</keyword>
<dbReference type="InterPro" id="IPR038550">
    <property type="entry name" value="GPCR_3_9-Cys_sf"/>
</dbReference>
<evidence type="ECO:0000256" key="14">
    <source>
        <dbReference type="ARBA" id="ARBA00038492"/>
    </source>
</evidence>
<dbReference type="Pfam" id="PF07562">
    <property type="entry name" value="NCD3G"/>
    <property type="match status" value="1"/>
</dbReference>
<comment type="subunit">
    <text evidence="15">Forms heterodimers with TAS1R3.</text>
</comment>
<keyword evidence="10 20" id="KW-0675">Receptor</keyword>
<dbReference type="Proteomes" id="UP000052978">
    <property type="component" value="Unassembled WGS sequence"/>
</dbReference>
<keyword evidence="11" id="KW-0325">Glycoprotein</keyword>
<keyword evidence="4" id="KW-0716">Sensory transduction</keyword>
<evidence type="ECO:0000256" key="13">
    <source>
        <dbReference type="ARBA" id="ARBA00037659"/>
    </source>
</evidence>
<dbReference type="InterPro" id="IPR017978">
    <property type="entry name" value="GPCR_3_C"/>
</dbReference>
<dbReference type="FunFam" id="2.10.50.30:FF:000004">
    <property type="entry name" value="Taste receptor type 1 member 3-like protein"/>
    <property type="match status" value="1"/>
</dbReference>
<keyword evidence="2" id="KW-1003">Cell membrane</keyword>
<evidence type="ECO:0000256" key="7">
    <source>
        <dbReference type="ARBA" id="ARBA00022989"/>
    </source>
</evidence>
<keyword evidence="12" id="KW-0807">Transducer</keyword>
<evidence type="ECO:0000256" key="9">
    <source>
        <dbReference type="ARBA" id="ARBA00023136"/>
    </source>
</evidence>
<sequence length="394" mass="44252">MPLEVIQWHWNRSQNPFQTIASYHPEQRQLKDVRGVSWHTPDGMVPVSTCSKDCQPGQKKKSVGIHPCCFECLDCPPGTFLNKTEDEFDCQPCPSNEWSHGRDTSCFKRRLTFLQWHNSLTIFVVLLAALGFLGTLAILAIFWRHLQTPMVRSAGGPMCFLILASLLVAYLMVPAYVGPPTPATCLCRQTFFTLCFTICNSCIAVRSFQIVYVFKMARRLPRAYGYWVRYHGPYVFVAAITALKVAMVTTNQVITATGPTARADPGDPKIMILSCNPDYSKGLLVNTSLDLLLSVVGFSFAYMGKELPTNYNEAKFITFCMTFYFTSSISLCTFMSVYEGVLVTFLDLLVTVLNLLGISLGYFGPKCYLILFHPERNTPAYFSNAIQGYTMGRD</sequence>
<dbReference type="AlphaFoldDB" id="S7NL32"/>
<organism evidence="20 21">
    <name type="scientific">Myotis brandtii</name>
    <name type="common">Brandt's bat</name>
    <dbReference type="NCBI Taxonomy" id="109478"/>
    <lineage>
        <taxon>Eukaryota</taxon>
        <taxon>Metazoa</taxon>
        <taxon>Chordata</taxon>
        <taxon>Craniata</taxon>
        <taxon>Vertebrata</taxon>
        <taxon>Euteleostomi</taxon>
        <taxon>Mammalia</taxon>
        <taxon>Eutheria</taxon>
        <taxon>Laurasiatheria</taxon>
        <taxon>Chiroptera</taxon>
        <taxon>Yangochiroptera</taxon>
        <taxon>Vespertilionidae</taxon>
        <taxon>Myotis</taxon>
    </lineage>
</organism>
<dbReference type="InterPro" id="IPR000337">
    <property type="entry name" value="GPCR_3"/>
</dbReference>
<feature type="transmembrane region" description="Helical" evidence="18">
    <location>
        <begin position="120"/>
        <end position="143"/>
    </location>
</feature>
<dbReference type="InterPro" id="IPR011500">
    <property type="entry name" value="GPCR_3_9-Cys_dom"/>
</dbReference>
<dbReference type="GO" id="GO:0033041">
    <property type="term" value="F:sweet taste receptor activity"/>
    <property type="evidence" value="ECO:0007669"/>
    <property type="project" value="TreeGrafter"/>
</dbReference>
<dbReference type="InterPro" id="IPR000068">
    <property type="entry name" value="GPCR_3_Ca_sens_rcpt-rel"/>
</dbReference>
<dbReference type="Pfam" id="PF00003">
    <property type="entry name" value="7tm_3"/>
    <property type="match status" value="1"/>
</dbReference>
<dbReference type="PANTHER" id="PTHR24061">
    <property type="entry name" value="CALCIUM-SENSING RECEPTOR-RELATED"/>
    <property type="match status" value="1"/>
</dbReference>
<dbReference type="EMBL" id="KE164473">
    <property type="protein sequence ID" value="EPQ18166.1"/>
    <property type="molecule type" value="Genomic_DNA"/>
</dbReference>
<evidence type="ECO:0000256" key="15">
    <source>
        <dbReference type="ARBA" id="ARBA00038699"/>
    </source>
</evidence>
<keyword evidence="8" id="KW-0297">G-protein coupled receptor</keyword>
<evidence type="ECO:0000256" key="5">
    <source>
        <dbReference type="ARBA" id="ARBA00022692"/>
    </source>
</evidence>
<feature type="domain" description="G-protein coupled receptors family 3 profile" evidence="19">
    <location>
        <begin position="120"/>
        <end position="386"/>
    </location>
</feature>
<evidence type="ECO:0000259" key="19">
    <source>
        <dbReference type="PROSITE" id="PS50259"/>
    </source>
</evidence>
<evidence type="ECO:0000256" key="16">
    <source>
        <dbReference type="ARBA" id="ARBA00040704"/>
    </source>
</evidence>
<proteinExistence type="inferred from homology"/>
<keyword evidence="3" id="KW-0919">Taste</keyword>
<dbReference type="PROSITE" id="PS50259">
    <property type="entry name" value="G_PROTEIN_RECEP_F3_4"/>
    <property type="match status" value="1"/>
</dbReference>
<feature type="transmembrane region" description="Helical" evidence="18">
    <location>
        <begin position="316"/>
        <end position="338"/>
    </location>
</feature>
<keyword evidence="6" id="KW-0732">Signal</keyword>
<dbReference type="Gene3D" id="2.10.50.30">
    <property type="entry name" value="GPCR, family 3, nine cysteines domain"/>
    <property type="match status" value="1"/>
</dbReference>
<dbReference type="GO" id="GO:0004930">
    <property type="term" value="F:G protein-coupled receptor activity"/>
    <property type="evidence" value="ECO:0007669"/>
    <property type="project" value="UniProtKB-KW"/>
</dbReference>
<feature type="transmembrane region" description="Helical" evidence="18">
    <location>
        <begin position="189"/>
        <end position="214"/>
    </location>
</feature>
<dbReference type="GO" id="GO:1903767">
    <property type="term" value="C:sweet taste receptor complex"/>
    <property type="evidence" value="ECO:0007669"/>
    <property type="project" value="TreeGrafter"/>
</dbReference>
<dbReference type="GO" id="GO:0005886">
    <property type="term" value="C:plasma membrane"/>
    <property type="evidence" value="ECO:0007669"/>
    <property type="project" value="UniProtKB-SubCell"/>
</dbReference>
<evidence type="ECO:0000256" key="11">
    <source>
        <dbReference type="ARBA" id="ARBA00023180"/>
    </source>
</evidence>
<evidence type="ECO:0000256" key="2">
    <source>
        <dbReference type="ARBA" id="ARBA00022475"/>
    </source>
</evidence>
<keyword evidence="9 18" id="KW-0472">Membrane</keyword>
<feature type="transmembrane region" description="Helical" evidence="18">
    <location>
        <begin position="344"/>
        <end position="363"/>
    </location>
</feature>
<evidence type="ECO:0000256" key="4">
    <source>
        <dbReference type="ARBA" id="ARBA00022606"/>
    </source>
</evidence>